<keyword evidence="9" id="KW-0289">Folate biosynthesis</keyword>
<keyword evidence="7" id="KW-0418">Kinase</keyword>
<comment type="similarity">
    <text evidence="2">Belongs to the HPPK family.</text>
</comment>
<evidence type="ECO:0000256" key="12">
    <source>
        <dbReference type="ARBA" id="ARBA00033413"/>
    </source>
</evidence>
<dbReference type="InterPro" id="IPR000550">
    <property type="entry name" value="Hppk"/>
</dbReference>
<sequence>MKLERIRFFPTCKKARPSFLHRAVIGLGGNQGDVKKRFVKLYRLFLNDPRFFIQESSMVLQNPPFGYLDQPDFYNAVIVLQTSLSAKALLKVLLHVEHIYGRIRLFKNGPRTLDLDIIFFDNQTIHQPNLIVPHPKWSERASVIVPLFTLKSFKG</sequence>
<proteinExistence type="inferred from homology"/>
<dbReference type="GO" id="GO:0046656">
    <property type="term" value="P:folic acid biosynthetic process"/>
    <property type="evidence" value="ECO:0007669"/>
    <property type="project" value="UniProtKB-KW"/>
</dbReference>
<dbReference type="PANTHER" id="PTHR43071">
    <property type="entry name" value="2-AMINO-4-HYDROXY-6-HYDROXYMETHYLDIHYDROPTERIDINE PYROPHOSPHOKINASE"/>
    <property type="match status" value="1"/>
</dbReference>
<feature type="domain" description="7,8-dihydro-6-hydroxymethylpterin-pyrophosphokinase" evidence="13">
    <location>
        <begin position="107"/>
        <end position="118"/>
    </location>
</feature>
<dbReference type="KEGG" id="suls:Sdiek1_0341"/>
<dbReference type="SUPFAM" id="SSF55083">
    <property type="entry name" value="6-hydroxymethyl-7,8-dihydropterin pyrophosphokinase, HPPK"/>
    <property type="match status" value="1"/>
</dbReference>
<dbReference type="EC" id="2.7.6.3" evidence="3"/>
<keyword evidence="8" id="KW-0067">ATP-binding</keyword>
<evidence type="ECO:0000256" key="11">
    <source>
        <dbReference type="ARBA" id="ARBA00029766"/>
    </source>
</evidence>
<dbReference type="Gene3D" id="3.30.70.560">
    <property type="entry name" value="7,8-Dihydro-6-hydroxymethylpterin-pyrophosphokinase HPPK"/>
    <property type="match status" value="1"/>
</dbReference>
<dbReference type="GO" id="GO:0005524">
    <property type="term" value="F:ATP binding"/>
    <property type="evidence" value="ECO:0007669"/>
    <property type="project" value="UniProtKB-KW"/>
</dbReference>
<keyword evidence="6" id="KW-0547">Nucleotide-binding</keyword>
<evidence type="ECO:0000256" key="5">
    <source>
        <dbReference type="ARBA" id="ARBA00022679"/>
    </source>
</evidence>
<evidence type="ECO:0000256" key="4">
    <source>
        <dbReference type="ARBA" id="ARBA00016218"/>
    </source>
</evidence>
<comment type="function">
    <text evidence="10">Catalyzes the transfer of pyrophosphate from adenosine triphosphate (ATP) to 6-hydroxymethyl-7,8-dihydropterin, an enzymatic step in folate biosynthesis pathway.</text>
</comment>
<dbReference type="UniPathway" id="UPA00077">
    <property type="reaction ID" value="UER00155"/>
</dbReference>
<dbReference type="CDD" id="cd00483">
    <property type="entry name" value="HPPK"/>
    <property type="match status" value="1"/>
</dbReference>
<dbReference type="OrthoDB" id="9808041at2"/>
<keyword evidence="15" id="KW-1185">Reference proteome</keyword>
<evidence type="ECO:0000256" key="1">
    <source>
        <dbReference type="ARBA" id="ARBA00005051"/>
    </source>
</evidence>
<dbReference type="PANTHER" id="PTHR43071:SF1">
    <property type="entry name" value="2-AMINO-4-HYDROXY-6-HYDROXYMETHYLDIHYDROPTERIDINE PYROPHOSPHOKINASE"/>
    <property type="match status" value="1"/>
</dbReference>
<name>A0A1Y0HJE0_9BACT</name>
<evidence type="ECO:0000256" key="10">
    <source>
        <dbReference type="ARBA" id="ARBA00029409"/>
    </source>
</evidence>
<reference evidence="15" key="1">
    <citation type="submission" date="2017-05" db="EMBL/GenBank/DDBJ databases">
        <title>Dechlorination kinetics govern the competition between two new strains of the genus Sulfurospirillum.</title>
        <authorList>
            <person name="Buttet G.F."/>
            <person name="Murray A.M."/>
            <person name="Goris T."/>
            <person name="Burion M."/>
            <person name="Lin B."/>
            <person name="Rolle M."/>
            <person name="Maillard J."/>
        </authorList>
    </citation>
    <scope>NUCLEOTIDE SEQUENCE [LARGE SCALE GENOMIC DNA]</scope>
    <source>
        <strain evidence="15">SL2-1</strain>
    </source>
</reference>
<organism evidence="14 15">
    <name type="scientific">Sulfurospirillum diekertiae</name>
    <dbReference type="NCBI Taxonomy" id="1854492"/>
    <lineage>
        <taxon>Bacteria</taxon>
        <taxon>Pseudomonadati</taxon>
        <taxon>Campylobacterota</taxon>
        <taxon>Epsilonproteobacteria</taxon>
        <taxon>Campylobacterales</taxon>
        <taxon>Sulfurospirillaceae</taxon>
        <taxon>Sulfurospirillum</taxon>
    </lineage>
</organism>
<dbReference type="PROSITE" id="PS00794">
    <property type="entry name" value="HPPK"/>
    <property type="match status" value="1"/>
</dbReference>
<gene>
    <name evidence="14" type="ORF">Sdiek1_0341</name>
</gene>
<evidence type="ECO:0000256" key="3">
    <source>
        <dbReference type="ARBA" id="ARBA00013253"/>
    </source>
</evidence>
<dbReference type="GO" id="GO:0046654">
    <property type="term" value="P:tetrahydrofolate biosynthetic process"/>
    <property type="evidence" value="ECO:0007669"/>
    <property type="project" value="UniProtKB-UniPathway"/>
</dbReference>
<evidence type="ECO:0000313" key="14">
    <source>
        <dbReference type="EMBL" id="ARU47524.1"/>
    </source>
</evidence>
<keyword evidence="5" id="KW-0808">Transferase</keyword>
<evidence type="ECO:0000256" key="6">
    <source>
        <dbReference type="ARBA" id="ARBA00022741"/>
    </source>
</evidence>
<evidence type="ECO:0000259" key="13">
    <source>
        <dbReference type="PROSITE" id="PS00794"/>
    </source>
</evidence>
<evidence type="ECO:0000313" key="15">
    <source>
        <dbReference type="Proteomes" id="UP000196005"/>
    </source>
</evidence>
<protein>
    <recommendedName>
        <fullName evidence="4">2-amino-4-hydroxy-6-hydroxymethyldihydropteridine pyrophosphokinase</fullName>
        <ecNumber evidence="3">2.7.6.3</ecNumber>
    </recommendedName>
    <alternativeName>
        <fullName evidence="11">6-hydroxymethyl-7,8-dihydropterin pyrophosphokinase</fullName>
    </alternativeName>
    <alternativeName>
        <fullName evidence="12">7,8-dihydro-6-hydroxymethylpterin-pyrophosphokinase</fullName>
    </alternativeName>
</protein>
<dbReference type="RefSeq" id="WP_087437608.1">
    <property type="nucleotide sequence ID" value="NZ_CP021416.1"/>
</dbReference>
<dbReference type="NCBIfam" id="TIGR01498">
    <property type="entry name" value="folK"/>
    <property type="match status" value="1"/>
</dbReference>
<evidence type="ECO:0000256" key="7">
    <source>
        <dbReference type="ARBA" id="ARBA00022777"/>
    </source>
</evidence>
<evidence type="ECO:0000256" key="2">
    <source>
        <dbReference type="ARBA" id="ARBA00005810"/>
    </source>
</evidence>
<dbReference type="Pfam" id="PF01288">
    <property type="entry name" value="HPPK"/>
    <property type="match status" value="1"/>
</dbReference>
<comment type="pathway">
    <text evidence="1">Cofactor biosynthesis; tetrahydrofolate biosynthesis; 2-amino-4-hydroxy-6-hydroxymethyl-7,8-dihydropteridine diphosphate from 7,8-dihydroneopterin triphosphate: step 4/4.</text>
</comment>
<dbReference type="AlphaFoldDB" id="A0A1Y0HJE0"/>
<evidence type="ECO:0000256" key="9">
    <source>
        <dbReference type="ARBA" id="ARBA00022909"/>
    </source>
</evidence>
<dbReference type="Proteomes" id="UP000196005">
    <property type="component" value="Chromosome"/>
</dbReference>
<dbReference type="GO" id="GO:0016301">
    <property type="term" value="F:kinase activity"/>
    <property type="evidence" value="ECO:0007669"/>
    <property type="project" value="UniProtKB-KW"/>
</dbReference>
<evidence type="ECO:0000256" key="8">
    <source>
        <dbReference type="ARBA" id="ARBA00022840"/>
    </source>
</evidence>
<dbReference type="EMBL" id="CP021416">
    <property type="protein sequence ID" value="ARU47524.1"/>
    <property type="molecule type" value="Genomic_DNA"/>
</dbReference>
<dbReference type="GO" id="GO:0003848">
    <property type="term" value="F:2-amino-4-hydroxy-6-hydroxymethyldihydropteridine diphosphokinase activity"/>
    <property type="evidence" value="ECO:0007669"/>
    <property type="project" value="UniProtKB-EC"/>
</dbReference>
<dbReference type="InterPro" id="IPR035907">
    <property type="entry name" value="Hppk_sf"/>
</dbReference>
<accession>A0A1Y0HJE0</accession>